<accession>A0ABV6S8R5</accession>
<keyword evidence="2" id="KW-1185">Reference proteome</keyword>
<dbReference type="Proteomes" id="UP001589858">
    <property type="component" value="Unassembled WGS sequence"/>
</dbReference>
<organism evidence="1 2">
    <name type="scientific">Novosphingobium clariflavum</name>
    <dbReference type="NCBI Taxonomy" id="2029884"/>
    <lineage>
        <taxon>Bacteria</taxon>
        <taxon>Pseudomonadati</taxon>
        <taxon>Pseudomonadota</taxon>
        <taxon>Alphaproteobacteria</taxon>
        <taxon>Sphingomonadales</taxon>
        <taxon>Sphingomonadaceae</taxon>
        <taxon>Novosphingobium</taxon>
    </lineage>
</organism>
<dbReference type="EMBL" id="JBHLTM010000055">
    <property type="protein sequence ID" value="MFC0685622.1"/>
    <property type="molecule type" value="Genomic_DNA"/>
</dbReference>
<proteinExistence type="predicted"/>
<sequence>MRLSRQDEHRDTWQRTEQDYAKRAKSQIGKELLRQKTWEMHFDQTGLTHFRDFLRNLIA</sequence>
<protein>
    <recommendedName>
        <fullName evidence="3">Transposase</fullName>
    </recommendedName>
</protein>
<name>A0ABV6S8R5_9SPHN</name>
<comment type="caution">
    <text evidence="1">The sequence shown here is derived from an EMBL/GenBank/DDBJ whole genome shotgun (WGS) entry which is preliminary data.</text>
</comment>
<evidence type="ECO:0000313" key="2">
    <source>
        <dbReference type="Proteomes" id="UP001589858"/>
    </source>
</evidence>
<evidence type="ECO:0000313" key="1">
    <source>
        <dbReference type="EMBL" id="MFC0685622.1"/>
    </source>
</evidence>
<dbReference type="RefSeq" id="WP_267219064.1">
    <property type="nucleotide sequence ID" value="NZ_JAPCWC010000003.1"/>
</dbReference>
<gene>
    <name evidence="1" type="ORF">ACFFF8_13540</name>
</gene>
<reference evidence="1 2" key="1">
    <citation type="submission" date="2024-09" db="EMBL/GenBank/DDBJ databases">
        <authorList>
            <person name="Sun Q."/>
            <person name="Mori K."/>
        </authorList>
    </citation>
    <scope>NUCLEOTIDE SEQUENCE [LARGE SCALE GENOMIC DNA]</scope>
    <source>
        <strain evidence="1 2">CICC 11035S</strain>
    </source>
</reference>
<evidence type="ECO:0008006" key="3">
    <source>
        <dbReference type="Google" id="ProtNLM"/>
    </source>
</evidence>